<sequence>MFCGIYETPVSICSQRQNDLGFPSCTLDEGSVNFRVTLERDFRRRPVGNLRRKLRFCKSSNDLGEISGEGQSEICVGKLRQLISGVK</sequence>
<gene>
    <name evidence="1" type="ORF">CEXT_568931</name>
</gene>
<dbReference type="Proteomes" id="UP001054945">
    <property type="component" value="Unassembled WGS sequence"/>
</dbReference>
<protein>
    <submittedName>
        <fullName evidence="1">Uncharacterized protein</fullName>
    </submittedName>
</protein>
<organism evidence="1 2">
    <name type="scientific">Caerostris extrusa</name>
    <name type="common">Bark spider</name>
    <name type="synonym">Caerostris bankana</name>
    <dbReference type="NCBI Taxonomy" id="172846"/>
    <lineage>
        <taxon>Eukaryota</taxon>
        <taxon>Metazoa</taxon>
        <taxon>Ecdysozoa</taxon>
        <taxon>Arthropoda</taxon>
        <taxon>Chelicerata</taxon>
        <taxon>Arachnida</taxon>
        <taxon>Araneae</taxon>
        <taxon>Araneomorphae</taxon>
        <taxon>Entelegynae</taxon>
        <taxon>Araneoidea</taxon>
        <taxon>Araneidae</taxon>
        <taxon>Caerostris</taxon>
    </lineage>
</organism>
<dbReference type="AlphaFoldDB" id="A0AAV4RQ59"/>
<keyword evidence="2" id="KW-1185">Reference proteome</keyword>
<name>A0AAV4RQ59_CAEEX</name>
<proteinExistence type="predicted"/>
<evidence type="ECO:0000313" key="1">
    <source>
        <dbReference type="EMBL" id="GIY23542.1"/>
    </source>
</evidence>
<accession>A0AAV4RQ59</accession>
<comment type="caution">
    <text evidence="1">The sequence shown here is derived from an EMBL/GenBank/DDBJ whole genome shotgun (WGS) entry which is preliminary data.</text>
</comment>
<dbReference type="EMBL" id="BPLR01008286">
    <property type="protein sequence ID" value="GIY23542.1"/>
    <property type="molecule type" value="Genomic_DNA"/>
</dbReference>
<reference evidence="1 2" key="1">
    <citation type="submission" date="2021-06" db="EMBL/GenBank/DDBJ databases">
        <title>Caerostris extrusa draft genome.</title>
        <authorList>
            <person name="Kono N."/>
            <person name="Arakawa K."/>
        </authorList>
    </citation>
    <scope>NUCLEOTIDE SEQUENCE [LARGE SCALE GENOMIC DNA]</scope>
</reference>
<evidence type="ECO:0000313" key="2">
    <source>
        <dbReference type="Proteomes" id="UP001054945"/>
    </source>
</evidence>